<protein>
    <submittedName>
        <fullName evidence="2">Uncharacterized protein</fullName>
    </submittedName>
</protein>
<feature type="transmembrane region" description="Helical" evidence="1">
    <location>
        <begin position="28"/>
        <end position="48"/>
    </location>
</feature>
<evidence type="ECO:0000313" key="2">
    <source>
        <dbReference type="EMBL" id="GFH16993.1"/>
    </source>
</evidence>
<dbReference type="Proteomes" id="UP000485058">
    <property type="component" value="Unassembled WGS sequence"/>
</dbReference>
<organism evidence="2 3">
    <name type="scientific">Haematococcus lacustris</name>
    <name type="common">Green alga</name>
    <name type="synonym">Haematococcus pluvialis</name>
    <dbReference type="NCBI Taxonomy" id="44745"/>
    <lineage>
        <taxon>Eukaryota</taxon>
        <taxon>Viridiplantae</taxon>
        <taxon>Chlorophyta</taxon>
        <taxon>core chlorophytes</taxon>
        <taxon>Chlorophyceae</taxon>
        <taxon>CS clade</taxon>
        <taxon>Chlamydomonadales</taxon>
        <taxon>Haematococcaceae</taxon>
        <taxon>Haematococcus</taxon>
    </lineage>
</organism>
<evidence type="ECO:0000256" key="1">
    <source>
        <dbReference type="SAM" id="Phobius"/>
    </source>
</evidence>
<keyword evidence="3" id="KW-1185">Reference proteome</keyword>
<comment type="caution">
    <text evidence="2">The sequence shown here is derived from an EMBL/GenBank/DDBJ whole genome shotgun (WGS) entry which is preliminary data.</text>
</comment>
<keyword evidence="1" id="KW-0812">Transmembrane</keyword>
<accession>A0A699Z333</accession>
<keyword evidence="1" id="KW-0472">Membrane</keyword>
<feature type="non-terminal residue" evidence="2">
    <location>
        <position position="1"/>
    </location>
</feature>
<reference evidence="2 3" key="1">
    <citation type="submission" date="2020-02" db="EMBL/GenBank/DDBJ databases">
        <title>Draft genome sequence of Haematococcus lacustris strain NIES-144.</title>
        <authorList>
            <person name="Morimoto D."/>
            <person name="Nakagawa S."/>
            <person name="Yoshida T."/>
            <person name="Sawayama S."/>
        </authorList>
    </citation>
    <scope>NUCLEOTIDE SEQUENCE [LARGE SCALE GENOMIC DNA]</scope>
    <source>
        <strain evidence="2 3">NIES-144</strain>
    </source>
</reference>
<name>A0A699Z333_HAELA</name>
<dbReference type="EMBL" id="BLLF01001081">
    <property type="protein sequence ID" value="GFH16993.1"/>
    <property type="molecule type" value="Genomic_DNA"/>
</dbReference>
<keyword evidence="1" id="KW-1133">Transmembrane helix</keyword>
<feature type="non-terminal residue" evidence="2">
    <location>
        <position position="107"/>
    </location>
</feature>
<dbReference type="AlphaFoldDB" id="A0A699Z333"/>
<gene>
    <name evidence="2" type="ORF">HaLaN_13523</name>
</gene>
<proteinExistence type="predicted"/>
<sequence>MAKAAAWPNTYWFMQGIQWAHDSLGLQWWAAIAAVNLLTRLITVPLAVMQQKGSANTVVYSHQLVPVQQMQKAAAAATNPAEKQKLLRAAQQAYNEHKAQHGGPWSK</sequence>
<evidence type="ECO:0000313" key="3">
    <source>
        <dbReference type="Proteomes" id="UP000485058"/>
    </source>
</evidence>